<evidence type="ECO:0000313" key="2">
    <source>
        <dbReference type="EMBL" id="KAF6237885.1"/>
    </source>
</evidence>
<name>A0A8H6FZU2_9LECA</name>
<reference evidence="2 3" key="1">
    <citation type="journal article" date="2020" name="Genomics">
        <title>Complete, high-quality genomes from long-read metagenomic sequencing of two wolf lichen thalli reveals enigmatic genome architecture.</title>
        <authorList>
            <person name="McKenzie S.K."/>
            <person name="Walston R.F."/>
            <person name="Allen J.L."/>
        </authorList>
    </citation>
    <scope>NUCLEOTIDE SEQUENCE [LARGE SCALE GENOMIC DNA]</scope>
    <source>
        <strain evidence="2">WasteWater2</strain>
    </source>
</reference>
<gene>
    <name evidence="2" type="ORF">HO173_004086</name>
</gene>
<comment type="caution">
    <text evidence="2">The sequence shown here is derived from an EMBL/GenBank/DDBJ whole genome shotgun (WGS) entry which is preliminary data.</text>
</comment>
<dbReference type="EMBL" id="JACCJC010000012">
    <property type="protein sequence ID" value="KAF6237885.1"/>
    <property type="molecule type" value="Genomic_DNA"/>
</dbReference>
<accession>A0A8H6FZU2</accession>
<dbReference type="AlphaFoldDB" id="A0A8H6FZU2"/>
<proteinExistence type="predicted"/>
<dbReference type="GeneID" id="59285751"/>
<dbReference type="InterPro" id="IPR025212">
    <property type="entry name" value="CAD_CENP-Q"/>
</dbReference>
<sequence>MLVGSSVRSATVGSSPSVSPVSAKTPRPRPPLSIRSPPSDNSLLRKREADRFGRQRLKGDGFMKSRVKHVSQNIIRSKWTVLDGDAQAKVEELLRSTELPVLASYSSEQRKIVAQIALRSINGTLCKCLPRMPFPPKTKEIHFDYDTLVKDNRDLQQSLATSVKSNLSLVNEVEKQKLALSSERHELEGLGSADRRVVG</sequence>
<evidence type="ECO:0000313" key="3">
    <source>
        <dbReference type="Proteomes" id="UP000578531"/>
    </source>
</evidence>
<feature type="compositionally biased region" description="Polar residues" evidence="1">
    <location>
        <begin position="1"/>
        <end position="13"/>
    </location>
</feature>
<dbReference type="OrthoDB" id="2420947at2759"/>
<organism evidence="2 3">
    <name type="scientific">Letharia columbiana</name>
    <dbReference type="NCBI Taxonomy" id="112416"/>
    <lineage>
        <taxon>Eukaryota</taxon>
        <taxon>Fungi</taxon>
        <taxon>Dikarya</taxon>
        <taxon>Ascomycota</taxon>
        <taxon>Pezizomycotina</taxon>
        <taxon>Lecanoromycetes</taxon>
        <taxon>OSLEUM clade</taxon>
        <taxon>Lecanoromycetidae</taxon>
        <taxon>Lecanorales</taxon>
        <taxon>Lecanorineae</taxon>
        <taxon>Parmeliaceae</taxon>
        <taxon>Letharia</taxon>
    </lineage>
</organism>
<dbReference type="Pfam" id="PF13094">
    <property type="entry name" value="CENP-Q"/>
    <property type="match status" value="1"/>
</dbReference>
<feature type="region of interest" description="Disordered" evidence="1">
    <location>
        <begin position="1"/>
        <end position="57"/>
    </location>
</feature>
<keyword evidence="3" id="KW-1185">Reference proteome</keyword>
<evidence type="ECO:0000256" key="1">
    <source>
        <dbReference type="SAM" id="MobiDB-lite"/>
    </source>
</evidence>
<feature type="compositionally biased region" description="Basic and acidic residues" evidence="1">
    <location>
        <begin position="43"/>
        <end position="57"/>
    </location>
</feature>
<dbReference type="RefSeq" id="XP_037167203.1">
    <property type="nucleotide sequence ID" value="XM_037306010.1"/>
</dbReference>
<protein>
    <submittedName>
        <fullName evidence="2">Uncharacterized protein</fullName>
    </submittedName>
</protein>
<dbReference type="Proteomes" id="UP000578531">
    <property type="component" value="Unassembled WGS sequence"/>
</dbReference>